<feature type="compositionally biased region" description="Acidic residues" evidence="1">
    <location>
        <begin position="23"/>
        <end position="33"/>
    </location>
</feature>
<name>A0A699SAY8_TANCI</name>
<dbReference type="AlphaFoldDB" id="A0A699SAY8"/>
<feature type="region of interest" description="Disordered" evidence="1">
    <location>
        <begin position="1"/>
        <end position="63"/>
    </location>
</feature>
<evidence type="ECO:0000256" key="1">
    <source>
        <dbReference type="SAM" id="MobiDB-lite"/>
    </source>
</evidence>
<comment type="caution">
    <text evidence="2">The sequence shown here is derived from an EMBL/GenBank/DDBJ whole genome shotgun (WGS) entry which is preliminary data.</text>
</comment>
<evidence type="ECO:0000313" key="2">
    <source>
        <dbReference type="EMBL" id="GFC94622.1"/>
    </source>
</evidence>
<reference evidence="2" key="1">
    <citation type="journal article" date="2019" name="Sci. Rep.">
        <title>Draft genome of Tanacetum cinerariifolium, the natural source of mosquito coil.</title>
        <authorList>
            <person name="Yamashiro T."/>
            <person name="Shiraishi A."/>
            <person name="Satake H."/>
            <person name="Nakayama K."/>
        </authorList>
    </citation>
    <scope>NUCLEOTIDE SEQUENCE</scope>
</reference>
<protein>
    <submittedName>
        <fullName evidence="2">Uncharacterized protein</fullName>
    </submittedName>
</protein>
<gene>
    <name evidence="2" type="ORF">Tci_866592</name>
</gene>
<dbReference type="EMBL" id="BKCJ011149801">
    <property type="protein sequence ID" value="GFC94622.1"/>
    <property type="molecule type" value="Genomic_DNA"/>
</dbReference>
<organism evidence="2">
    <name type="scientific">Tanacetum cinerariifolium</name>
    <name type="common">Dalmatian daisy</name>
    <name type="synonym">Chrysanthemum cinerariifolium</name>
    <dbReference type="NCBI Taxonomy" id="118510"/>
    <lineage>
        <taxon>Eukaryota</taxon>
        <taxon>Viridiplantae</taxon>
        <taxon>Streptophyta</taxon>
        <taxon>Embryophyta</taxon>
        <taxon>Tracheophyta</taxon>
        <taxon>Spermatophyta</taxon>
        <taxon>Magnoliopsida</taxon>
        <taxon>eudicotyledons</taxon>
        <taxon>Gunneridae</taxon>
        <taxon>Pentapetalae</taxon>
        <taxon>asterids</taxon>
        <taxon>campanulids</taxon>
        <taxon>Asterales</taxon>
        <taxon>Asteraceae</taxon>
        <taxon>Asteroideae</taxon>
        <taxon>Anthemideae</taxon>
        <taxon>Anthemidinae</taxon>
        <taxon>Tanacetum</taxon>
    </lineage>
</organism>
<feature type="non-terminal residue" evidence="2">
    <location>
        <position position="1"/>
    </location>
</feature>
<sequence>DGGFDERNGSGSEEEANEGKDGEVEEKGEEEADEGKNGEGEEEAGEVEGSGSKKNIMRETMVI</sequence>
<proteinExistence type="predicted"/>
<accession>A0A699SAY8</accession>